<evidence type="ECO:0000256" key="4">
    <source>
        <dbReference type="ARBA" id="ARBA00022679"/>
    </source>
</evidence>
<dbReference type="RefSeq" id="WP_117415529.1">
    <property type="nucleotide sequence ID" value="NZ_BRPJ01000029.1"/>
</dbReference>
<dbReference type="CDD" id="cd16833">
    <property type="entry name" value="YfiH"/>
    <property type="match status" value="1"/>
</dbReference>
<proteinExistence type="inferred from homology"/>
<keyword evidence="5" id="KW-0479">Metal-binding</keyword>
<evidence type="ECO:0000313" key="14">
    <source>
        <dbReference type="Proteomes" id="UP000260680"/>
    </source>
</evidence>
<evidence type="ECO:0000256" key="3">
    <source>
        <dbReference type="ARBA" id="ARBA00007353"/>
    </source>
</evidence>
<evidence type="ECO:0000256" key="7">
    <source>
        <dbReference type="ARBA" id="ARBA00022833"/>
    </source>
</evidence>
<evidence type="ECO:0000313" key="13">
    <source>
        <dbReference type="EMBL" id="RFZ80479.1"/>
    </source>
</evidence>
<dbReference type="Proteomes" id="UP001419084">
    <property type="component" value="Unassembled WGS sequence"/>
</dbReference>
<comment type="catalytic activity">
    <reaction evidence="8">
        <text>adenosine + H2O + H(+) = inosine + NH4(+)</text>
        <dbReference type="Rhea" id="RHEA:24408"/>
        <dbReference type="ChEBI" id="CHEBI:15377"/>
        <dbReference type="ChEBI" id="CHEBI:15378"/>
        <dbReference type="ChEBI" id="CHEBI:16335"/>
        <dbReference type="ChEBI" id="CHEBI:17596"/>
        <dbReference type="ChEBI" id="CHEBI:28938"/>
        <dbReference type="EC" id="3.5.4.4"/>
    </reaction>
    <physiologicalReaction direction="left-to-right" evidence="8">
        <dbReference type="Rhea" id="RHEA:24409"/>
    </physiologicalReaction>
</comment>
<accession>A0A3E2NHK9</accession>
<dbReference type="Pfam" id="PF02578">
    <property type="entry name" value="Cu-oxidase_4"/>
    <property type="match status" value="1"/>
</dbReference>
<comment type="similarity">
    <text evidence="3 11">Belongs to the purine nucleoside phosphorylase YfiH/LACC1 family.</text>
</comment>
<evidence type="ECO:0000256" key="6">
    <source>
        <dbReference type="ARBA" id="ARBA00022801"/>
    </source>
</evidence>
<comment type="catalytic activity">
    <reaction evidence="9">
        <text>adenosine + phosphate = alpha-D-ribose 1-phosphate + adenine</text>
        <dbReference type="Rhea" id="RHEA:27642"/>
        <dbReference type="ChEBI" id="CHEBI:16335"/>
        <dbReference type="ChEBI" id="CHEBI:16708"/>
        <dbReference type="ChEBI" id="CHEBI:43474"/>
        <dbReference type="ChEBI" id="CHEBI:57720"/>
        <dbReference type="EC" id="2.4.2.1"/>
    </reaction>
    <physiologicalReaction direction="left-to-right" evidence="9">
        <dbReference type="Rhea" id="RHEA:27643"/>
    </physiologicalReaction>
</comment>
<name>A0A3E2NHK9_9FIRM</name>
<evidence type="ECO:0000256" key="2">
    <source>
        <dbReference type="ARBA" id="ARBA00003215"/>
    </source>
</evidence>
<evidence type="ECO:0000313" key="12">
    <source>
        <dbReference type="EMBL" id="GLB29591.1"/>
    </source>
</evidence>
<protein>
    <recommendedName>
        <fullName evidence="11">Purine nucleoside phosphorylase</fullName>
    </recommendedName>
</protein>
<evidence type="ECO:0000256" key="5">
    <source>
        <dbReference type="ARBA" id="ARBA00022723"/>
    </source>
</evidence>
<keyword evidence="7" id="KW-0862">Zinc</keyword>
<comment type="catalytic activity">
    <reaction evidence="1">
        <text>inosine + phosphate = alpha-D-ribose 1-phosphate + hypoxanthine</text>
        <dbReference type="Rhea" id="RHEA:27646"/>
        <dbReference type="ChEBI" id="CHEBI:17368"/>
        <dbReference type="ChEBI" id="CHEBI:17596"/>
        <dbReference type="ChEBI" id="CHEBI:43474"/>
        <dbReference type="ChEBI" id="CHEBI:57720"/>
        <dbReference type="EC" id="2.4.2.1"/>
    </reaction>
    <physiologicalReaction direction="left-to-right" evidence="1">
        <dbReference type="Rhea" id="RHEA:27647"/>
    </physiologicalReaction>
</comment>
<organism evidence="13 14">
    <name type="scientific">Lacrimispora amygdalina</name>
    <dbReference type="NCBI Taxonomy" id="253257"/>
    <lineage>
        <taxon>Bacteria</taxon>
        <taxon>Bacillati</taxon>
        <taxon>Bacillota</taxon>
        <taxon>Clostridia</taxon>
        <taxon>Lachnospirales</taxon>
        <taxon>Lachnospiraceae</taxon>
        <taxon>Lacrimispora</taxon>
    </lineage>
</organism>
<comment type="caution">
    <text evidence="13">The sequence shown here is derived from an EMBL/GenBank/DDBJ whole genome shotgun (WGS) entry which is preliminary data.</text>
</comment>
<keyword evidence="6" id="KW-0378">Hydrolase</keyword>
<reference evidence="12 15" key="2">
    <citation type="journal article" date="2024" name="Int. J. Syst. Evol. Microbiol.">
        <title>Lacrimispora brassicae sp. nov. isolated from fermented cabbage, and proposal of Clostridium indicum Gundawar et al. 2019 and Clostridium methoxybenzovorans Mechichi et al. 1999 as heterotypic synonyms of Lacrimispora amygdalina (Parshina et al. 2003) Haas and Blanchard 2020 and Lacrimispora indolis (McClung and McCoy 1957) Haas and Blanchard 2020, respectively.</title>
        <authorList>
            <person name="Kobayashi H."/>
            <person name="Tanizawa Y."/>
            <person name="Sakamoto M."/>
            <person name="Ohkuma M."/>
            <person name="Tohno M."/>
        </authorList>
    </citation>
    <scope>NUCLEOTIDE SEQUENCE [LARGE SCALE GENOMIC DNA]</scope>
    <source>
        <strain evidence="12 15">DSM 12857</strain>
    </source>
</reference>
<keyword evidence="15" id="KW-1185">Reference proteome</keyword>
<keyword evidence="4" id="KW-0808">Transferase</keyword>
<evidence type="ECO:0000313" key="15">
    <source>
        <dbReference type="Proteomes" id="UP001419084"/>
    </source>
</evidence>
<evidence type="ECO:0000256" key="8">
    <source>
        <dbReference type="ARBA" id="ARBA00047989"/>
    </source>
</evidence>
<dbReference type="NCBIfam" id="TIGR00726">
    <property type="entry name" value="peptidoglycan editing factor PgeF"/>
    <property type="match status" value="1"/>
</dbReference>
<dbReference type="OrthoDB" id="4279at2"/>
<dbReference type="EMBL" id="QOHO01000011">
    <property type="protein sequence ID" value="RFZ80479.1"/>
    <property type="molecule type" value="Genomic_DNA"/>
</dbReference>
<dbReference type="EMBL" id="BRPJ01000029">
    <property type="protein sequence ID" value="GLB29591.1"/>
    <property type="molecule type" value="Genomic_DNA"/>
</dbReference>
<evidence type="ECO:0000256" key="11">
    <source>
        <dbReference type="RuleBase" id="RU361274"/>
    </source>
</evidence>
<dbReference type="PANTHER" id="PTHR30616:SF2">
    <property type="entry name" value="PURINE NUCLEOSIDE PHOSPHORYLASE LACC1"/>
    <property type="match status" value="1"/>
</dbReference>
<comment type="function">
    <text evidence="2">Purine nucleoside enzyme that catalyzes the phosphorolysis of adenosine and inosine nucleosides, yielding D-ribose 1-phosphate and the respective free bases, adenine and hypoxanthine. Also catalyzes the phosphorolysis of S-methyl-5'-thioadenosine into adenine and S-methyl-5-thio-alpha-D-ribose 1-phosphate. Also has adenosine deaminase activity.</text>
</comment>
<dbReference type="InterPro" id="IPR011324">
    <property type="entry name" value="Cytotoxic_necrot_fac-like_cat"/>
</dbReference>
<dbReference type="GO" id="GO:0016787">
    <property type="term" value="F:hydrolase activity"/>
    <property type="evidence" value="ECO:0007669"/>
    <property type="project" value="UniProtKB-KW"/>
</dbReference>
<evidence type="ECO:0000256" key="10">
    <source>
        <dbReference type="ARBA" id="ARBA00049893"/>
    </source>
</evidence>
<reference evidence="13 14" key="1">
    <citation type="submission" date="2018-07" db="EMBL/GenBank/DDBJ databases">
        <title>New species, Clostridium PI-S10-A1B.</title>
        <authorList>
            <person name="Krishna G."/>
            <person name="Summeta K."/>
            <person name="Shikha S."/>
            <person name="Prabhu P.B."/>
            <person name="Suresh K."/>
        </authorList>
    </citation>
    <scope>NUCLEOTIDE SEQUENCE [LARGE SCALE GENOMIC DNA]</scope>
    <source>
        <strain evidence="13 14">PI-S10-A1B</strain>
    </source>
</reference>
<comment type="catalytic activity">
    <reaction evidence="10">
        <text>S-methyl-5'-thioadenosine + phosphate = 5-(methylsulfanyl)-alpha-D-ribose 1-phosphate + adenine</text>
        <dbReference type="Rhea" id="RHEA:11852"/>
        <dbReference type="ChEBI" id="CHEBI:16708"/>
        <dbReference type="ChEBI" id="CHEBI:17509"/>
        <dbReference type="ChEBI" id="CHEBI:43474"/>
        <dbReference type="ChEBI" id="CHEBI:58533"/>
        <dbReference type="EC" id="2.4.2.28"/>
    </reaction>
    <physiologicalReaction direction="left-to-right" evidence="10">
        <dbReference type="Rhea" id="RHEA:11853"/>
    </physiologicalReaction>
</comment>
<dbReference type="AlphaFoldDB" id="A0A3E2NHK9"/>
<dbReference type="InterPro" id="IPR003730">
    <property type="entry name" value="Cu_polyphenol_OxRdtase"/>
</dbReference>
<dbReference type="Proteomes" id="UP000260680">
    <property type="component" value="Unassembled WGS sequence"/>
</dbReference>
<dbReference type="SUPFAM" id="SSF64438">
    <property type="entry name" value="CNF1/YfiH-like putative cysteine hydrolases"/>
    <property type="match status" value="1"/>
</dbReference>
<gene>
    <name evidence="13" type="primary">pgeF</name>
    <name evidence="13" type="ORF">DS742_02905</name>
    <name evidence="12" type="ORF">LAD12857_15140</name>
</gene>
<evidence type="ECO:0000256" key="1">
    <source>
        <dbReference type="ARBA" id="ARBA00000553"/>
    </source>
</evidence>
<evidence type="ECO:0000256" key="9">
    <source>
        <dbReference type="ARBA" id="ARBA00048968"/>
    </source>
</evidence>
<dbReference type="PANTHER" id="PTHR30616">
    <property type="entry name" value="UNCHARACTERIZED PROTEIN YFIH"/>
    <property type="match status" value="1"/>
</dbReference>
<sequence length="284" mass="31739">MSDIWKRKGIETGMDYIETKSVPYLSFPILEKTGLVTQGFSTKMGGVSQGKFATLNFTFTRGDNPDHVMENYKRMGAALGVDEKRMVLSYQTHTTNVRLVTKEDAGKGIVKERDYTDVDGLITNARGITLVTFYADCVPLYFLDPVNKAIGLSHSGWRGTVKRMGAVTAEKMKEAYKTKAEDLIACIGPSICGDCYEVGAEVALEFKKAFAKKDWDKILREKENDKFMLDLWKANEIILLEAGVKPENIQITDICTHCNSDYLFSHRTSGNERGNLAAFLGLKE</sequence>
<dbReference type="GO" id="GO:0005507">
    <property type="term" value="F:copper ion binding"/>
    <property type="evidence" value="ECO:0007669"/>
    <property type="project" value="TreeGrafter"/>
</dbReference>
<dbReference type="GO" id="GO:0017061">
    <property type="term" value="F:S-methyl-5-thioadenosine phosphorylase activity"/>
    <property type="evidence" value="ECO:0007669"/>
    <property type="project" value="UniProtKB-EC"/>
</dbReference>
<dbReference type="Gene3D" id="3.60.140.10">
    <property type="entry name" value="CNF1/YfiH-like putative cysteine hydrolases"/>
    <property type="match status" value="1"/>
</dbReference>
<dbReference type="InterPro" id="IPR038371">
    <property type="entry name" value="Cu_polyphenol_OxRdtase_sf"/>
</dbReference>